<evidence type="ECO:0000256" key="3">
    <source>
        <dbReference type="ARBA" id="ARBA00022692"/>
    </source>
</evidence>
<keyword evidence="4 6" id="KW-1133">Transmembrane helix</keyword>
<dbReference type="InterPro" id="IPR051790">
    <property type="entry name" value="Cytochrome_c-biogenesis_DsbD"/>
</dbReference>
<proteinExistence type="inferred from homology"/>
<evidence type="ECO:0000313" key="9">
    <source>
        <dbReference type="Proteomes" id="UP001559623"/>
    </source>
</evidence>
<dbReference type="EMBL" id="JARVLH010000006">
    <property type="protein sequence ID" value="MEX5285922.1"/>
    <property type="molecule type" value="Genomic_DNA"/>
</dbReference>
<feature type="transmembrane region" description="Helical" evidence="6">
    <location>
        <begin position="97"/>
        <end position="115"/>
    </location>
</feature>
<reference evidence="8 9" key="1">
    <citation type="submission" date="2023-04" db="EMBL/GenBank/DDBJ databases">
        <title>Genome Sequence of Selenomonas sputigena ATCC 33150.</title>
        <authorList>
            <person name="Miller D.P."/>
            <person name="Anvari S."/>
            <person name="Polson S.W."/>
            <person name="Macdonald M."/>
            <person name="Mcdowell J.V."/>
        </authorList>
    </citation>
    <scope>NUCLEOTIDE SEQUENCE [LARGE SCALE GENOMIC DNA]</scope>
    <source>
        <strain evidence="8 9">ATCC 33150</strain>
    </source>
</reference>
<evidence type="ECO:0000256" key="4">
    <source>
        <dbReference type="ARBA" id="ARBA00022989"/>
    </source>
</evidence>
<feature type="transmembrane region" description="Helical" evidence="6">
    <location>
        <begin position="59"/>
        <end position="85"/>
    </location>
</feature>
<dbReference type="RefSeq" id="WP_368847643.1">
    <property type="nucleotide sequence ID" value="NZ_CP194411.1"/>
</dbReference>
<comment type="caution">
    <text evidence="8">The sequence shown here is derived from an EMBL/GenBank/DDBJ whole genome shotgun (WGS) entry which is preliminary data.</text>
</comment>
<accession>A0ABV3X6U5</accession>
<evidence type="ECO:0000256" key="6">
    <source>
        <dbReference type="SAM" id="Phobius"/>
    </source>
</evidence>
<evidence type="ECO:0000313" key="8">
    <source>
        <dbReference type="EMBL" id="MEX5285922.1"/>
    </source>
</evidence>
<feature type="transmembrane region" description="Helical" evidence="6">
    <location>
        <begin position="135"/>
        <end position="157"/>
    </location>
</feature>
<gene>
    <name evidence="8" type="ORF">QCO44_09830</name>
</gene>
<evidence type="ECO:0000256" key="1">
    <source>
        <dbReference type="ARBA" id="ARBA00004141"/>
    </source>
</evidence>
<keyword evidence="5 6" id="KW-0472">Membrane</keyword>
<protein>
    <submittedName>
        <fullName evidence="8">Cytochrome c biogenesis protein CcdA</fullName>
    </submittedName>
</protein>
<evidence type="ECO:0000256" key="5">
    <source>
        <dbReference type="ARBA" id="ARBA00023136"/>
    </source>
</evidence>
<evidence type="ECO:0000256" key="2">
    <source>
        <dbReference type="ARBA" id="ARBA00006143"/>
    </source>
</evidence>
<dbReference type="PANTHER" id="PTHR31272">
    <property type="entry name" value="CYTOCHROME C-TYPE BIOGENESIS PROTEIN HI_1454-RELATED"/>
    <property type="match status" value="1"/>
</dbReference>
<dbReference type="InterPro" id="IPR003834">
    <property type="entry name" value="Cyt_c_assmbl_TM_dom"/>
</dbReference>
<feature type="transmembrane region" description="Helical" evidence="6">
    <location>
        <begin position="210"/>
        <end position="231"/>
    </location>
</feature>
<sequence>MEAISFGAAFLAGVVSFVSPCVLPMLPTFVLILAGSSNAGAAAAEGGASSSGSTLARNVLAFLLGFAVVFLALGATATVLGRFLLTHLALVEKAGAVLLALLGLFLSGIISPSFLYREWRPFLHRPSEGALGSFLLGMSFTVGWTPCTGPILAAILIYAGQQATLSQGLWLLSFYVLGFAVPFLVLALLWRRLEKSVRSLYRFLPAVQKLAGLSLIALGVMMWFGWTLRFIGWLSSFAPFSL</sequence>
<feature type="transmembrane region" description="Helical" evidence="6">
    <location>
        <begin position="169"/>
        <end position="190"/>
    </location>
</feature>
<dbReference type="Proteomes" id="UP001559623">
    <property type="component" value="Unassembled WGS sequence"/>
</dbReference>
<name>A0ABV3X6U5_9FIRM</name>
<dbReference type="PANTHER" id="PTHR31272:SF4">
    <property type="entry name" value="CYTOCHROME C-TYPE BIOGENESIS PROTEIN HI_1454-RELATED"/>
    <property type="match status" value="1"/>
</dbReference>
<organism evidence="8 9">
    <name type="scientific">Selenomonas sputigena</name>
    <dbReference type="NCBI Taxonomy" id="69823"/>
    <lineage>
        <taxon>Bacteria</taxon>
        <taxon>Bacillati</taxon>
        <taxon>Bacillota</taxon>
        <taxon>Negativicutes</taxon>
        <taxon>Selenomonadales</taxon>
        <taxon>Selenomonadaceae</taxon>
        <taxon>Selenomonas</taxon>
    </lineage>
</organism>
<evidence type="ECO:0000259" key="7">
    <source>
        <dbReference type="Pfam" id="PF02683"/>
    </source>
</evidence>
<feature type="domain" description="Cytochrome C biogenesis protein transmembrane" evidence="7">
    <location>
        <begin position="7"/>
        <end position="222"/>
    </location>
</feature>
<keyword evidence="3 6" id="KW-0812">Transmembrane</keyword>
<comment type="subcellular location">
    <subcellularLocation>
        <location evidence="1">Membrane</location>
        <topology evidence="1">Multi-pass membrane protein</topology>
    </subcellularLocation>
</comment>
<comment type="similarity">
    <text evidence="2">Belongs to the DsbD family.</text>
</comment>
<dbReference type="Pfam" id="PF02683">
    <property type="entry name" value="DsbD_TM"/>
    <property type="match status" value="1"/>
</dbReference>
<keyword evidence="9" id="KW-1185">Reference proteome</keyword>